<proteinExistence type="predicted"/>
<dbReference type="InterPro" id="IPR009881">
    <property type="entry name" value="DUF1433"/>
</dbReference>
<dbReference type="Gene3D" id="3.10.450.130">
    <property type="entry name" value="folded 79 residue fragment of lin0334 like domains"/>
    <property type="match status" value="1"/>
</dbReference>
<dbReference type="EMBL" id="NPBH01000031">
    <property type="protein sequence ID" value="PAE07949.1"/>
    <property type="molecule type" value="Genomic_DNA"/>
</dbReference>
<name>A0A268HDK3_9BACI</name>
<protein>
    <recommendedName>
        <fullName evidence="3">DUF1433 domain-containing protein</fullName>
    </recommendedName>
</protein>
<accession>A0A268HDK3</accession>
<gene>
    <name evidence="1" type="ORF">CHI12_08905</name>
</gene>
<evidence type="ECO:0000313" key="1">
    <source>
        <dbReference type="EMBL" id="PAE07949.1"/>
    </source>
</evidence>
<reference evidence="1 2" key="1">
    <citation type="submission" date="2017-07" db="EMBL/GenBank/DDBJ databases">
        <title>Isolation and whole genome analysis of endospore-forming bacteria from heroin.</title>
        <authorList>
            <person name="Kalinowski J."/>
            <person name="Ahrens B."/>
            <person name="Al-Dilaimi A."/>
            <person name="Winkler A."/>
            <person name="Wibberg D."/>
            <person name="Schleenbecker U."/>
            <person name="Ruckert C."/>
            <person name="Wolfel R."/>
            <person name="Grass G."/>
        </authorList>
    </citation>
    <scope>NUCLEOTIDE SEQUENCE [LARGE SCALE GENOMIC DNA]</scope>
    <source>
        <strain evidence="1 2">7509</strain>
    </source>
</reference>
<dbReference type="PROSITE" id="PS51257">
    <property type="entry name" value="PROKAR_LIPOPROTEIN"/>
    <property type="match status" value="1"/>
</dbReference>
<organism evidence="1 2">
    <name type="scientific">Terribacillus saccharophilus</name>
    <dbReference type="NCBI Taxonomy" id="361277"/>
    <lineage>
        <taxon>Bacteria</taxon>
        <taxon>Bacillati</taxon>
        <taxon>Bacillota</taxon>
        <taxon>Bacilli</taxon>
        <taxon>Bacillales</taxon>
        <taxon>Bacillaceae</taxon>
        <taxon>Terribacillus</taxon>
    </lineage>
</organism>
<sequence length="113" mass="12698">MKFFRTIAIISIIILLGGCNVNLNEDTYDDKTISNAKSRVLSYLENNYEGIDQVQLGDPYQAPMGSMTIDGTVNNDKEFSVSLNEDLTIASLAIQSDNFPEEKEECREKTCDY</sequence>
<evidence type="ECO:0000313" key="2">
    <source>
        <dbReference type="Proteomes" id="UP000216475"/>
    </source>
</evidence>
<dbReference type="Proteomes" id="UP000216475">
    <property type="component" value="Unassembled WGS sequence"/>
</dbReference>
<dbReference type="AlphaFoldDB" id="A0A268HDK3"/>
<dbReference type="Pfam" id="PF07252">
    <property type="entry name" value="DUF1433"/>
    <property type="match status" value="1"/>
</dbReference>
<comment type="caution">
    <text evidence="1">The sequence shown here is derived from an EMBL/GenBank/DDBJ whole genome shotgun (WGS) entry which is preliminary data.</text>
</comment>
<evidence type="ECO:0008006" key="3">
    <source>
        <dbReference type="Google" id="ProtNLM"/>
    </source>
</evidence>